<feature type="region of interest" description="Disordered" evidence="3">
    <location>
        <begin position="66"/>
        <end position="97"/>
    </location>
</feature>
<keyword evidence="4" id="KW-0472">Membrane</keyword>
<evidence type="ECO:0000256" key="1">
    <source>
        <dbReference type="ARBA" id="ARBA00023015"/>
    </source>
</evidence>
<keyword evidence="4" id="KW-1133">Transmembrane helix</keyword>
<comment type="caution">
    <text evidence="6">The sequence shown here is derived from an EMBL/GenBank/DDBJ whole genome shotgun (WGS) entry which is preliminary data.</text>
</comment>
<feature type="transmembrane region" description="Helical" evidence="4">
    <location>
        <begin position="126"/>
        <end position="147"/>
    </location>
</feature>
<protein>
    <submittedName>
        <fullName evidence="6">Anti-sigma factor family protein</fullName>
    </submittedName>
</protein>
<proteinExistence type="predicted"/>
<accession>A0ABW8CH43</accession>
<keyword evidence="2" id="KW-0804">Transcription</keyword>
<evidence type="ECO:0000313" key="6">
    <source>
        <dbReference type="EMBL" id="MFI9105773.1"/>
    </source>
</evidence>
<gene>
    <name evidence="6" type="ORF">ACIGXA_35240</name>
</gene>
<name>A0ABW8CH43_9ACTN</name>
<evidence type="ECO:0000256" key="4">
    <source>
        <dbReference type="SAM" id="Phobius"/>
    </source>
</evidence>
<evidence type="ECO:0000256" key="3">
    <source>
        <dbReference type="SAM" id="MobiDB-lite"/>
    </source>
</evidence>
<feature type="domain" description="Putative zinc-finger" evidence="5">
    <location>
        <begin position="18"/>
        <end position="44"/>
    </location>
</feature>
<dbReference type="InterPro" id="IPR041916">
    <property type="entry name" value="Anti_sigma_zinc_sf"/>
</dbReference>
<feature type="compositionally biased region" description="Polar residues" evidence="3">
    <location>
        <begin position="103"/>
        <end position="112"/>
    </location>
</feature>
<dbReference type="Proteomes" id="UP001614394">
    <property type="component" value="Unassembled WGS sequence"/>
</dbReference>
<dbReference type="InterPro" id="IPR027383">
    <property type="entry name" value="Znf_put"/>
</dbReference>
<evidence type="ECO:0000313" key="7">
    <source>
        <dbReference type="Proteomes" id="UP001614394"/>
    </source>
</evidence>
<dbReference type="RefSeq" id="WP_399656730.1">
    <property type="nucleotide sequence ID" value="NZ_JBITYG010000014.1"/>
</dbReference>
<reference evidence="6 7" key="1">
    <citation type="submission" date="2024-10" db="EMBL/GenBank/DDBJ databases">
        <title>The Natural Products Discovery Center: Release of the First 8490 Sequenced Strains for Exploring Actinobacteria Biosynthetic Diversity.</title>
        <authorList>
            <person name="Kalkreuter E."/>
            <person name="Kautsar S.A."/>
            <person name="Yang D."/>
            <person name="Bader C.D."/>
            <person name="Teijaro C.N."/>
            <person name="Fluegel L."/>
            <person name="Davis C.M."/>
            <person name="Simpson J.R."/>
            <person name="Lauterbach L."/>
            <person name="Steele A.D."/>
            <person name="Gui C."/>
            <person name="Meng S."/>
            <person name="Li G."/>
            <person name="Viehrig K."/>
            <person name="Ye F."/>
            <person name="Su P."/>
            <person name="Kiefer A.F."/>
            <person name="Nichols A."/>
            <person name="Cepeda A.J."/>
            <person name="Yan W."/>
            <person name="Fan B."/>
            <person name="Jiang Y."/>
            <person name="Adhikari A."/>
            <person name="Zheng C.-J."/>
            <person name="Schuster L."/>
            <person name="Cowan T.M."/>
            <person name="Smanski M.J."/>
            <person name="Chevrette M.G."/>
            <person name="De Carvalho L.P.S."/>
            <person name="Shen B."/>
        </authorList>
    </citation>
    <scope>NUCLEOTIDE SEQUENCE [LARGE SCALE GENOMIC DNA]</scope>
    <source>
        <strain evidence="6 7">NPDC053399</strain>
    </source>
</reference>
<keyword evidence="1" id="KW-0805">Transcription regulation</keyword>
<evidence type="ECO:0000256" key="2">
    <source>
        <dbReference type="ARBA" id="ARBA00023163"/>
    </source>
</evidence>
<keyword evidence="7" id="KW-1185">Reference proteome</keyword>
<dbReference type="Gene3D" id="1.10.10.1320">
    <property type="entry name" value="Anti-sigma factor, zinc-finger domain"/>
    <property type="match status" value="1"/>
</dbReference>
<evidence type="ECO:0000259" key="5">
    <source>
        <dbReference type="Pfam" id="PF13490"/>
    </source>
</evidence>
<dbReference type="EMBL" id="JBITYG010000014">
    <property type="protein sequence ID" value="MFI9105773.1"/>
    <property type="molecule type" value="Genomic_DNA"/>
</dbReference>
<dbReference type="Pfam" id="PF13490">
    <property type="entry name" value="zf-HC2"/>
    <property type="match status" value="1"/>
</dbReference>
<sequence>MTEYAPGPGAPPDPHLDVGAYLIGALDDDAMTRFEQHLAGCDQCGRQLDELSGLVPLLGELRQSGGVPEPVREWPSGATSARPPMQPFPQPFPEPAAQPYAQRTVQPPQQIATHRPRRRPGRGRRLVLALAACGVLALGGSAVAVLVTQQDSGTPAAAAQFTAGDPATGASATVGVTGKKWGTQVDLKLSGVNGPLTCSLVAVGRDGSRQTVATWSVPAAGYGTTAQPEPLTVQGAAGLSPADITGFDVVTSSGQHLVTVPTA</sequence>
<organism evidence="6 7">
    <name type="scientific">Streptomyces fildesensis</name>
    <dbReference type="NCBI Taxonomy" id="375757"/>
    <lineage>
        <taxon>Bacteria</taxon>
        <taxon>Bacillati</taxon>
        <taxon>Actinomycetota</taxon>
        <taxon>Actinomycetes</taxon>
        <taxon>Kitasatosporales</taxon>
        <taxon>Streptomycetaceae</taxon>
        <taxon>Streptomyces</taxon>
    </lineage>
</organism>
<keyword evidence="4" id="KW-0812">Transmembrane</keyword>
<feature type="region of interest" description="Disordered" evidence="3">
    <location>
        <begin position="102"/>
        <end position="121"/>
    </location>
</feature>
<feature type="compositionally biased region" description="Pro residues" evidence="3">
    <location>
        <begin position="84"/>
        <end position="96"/>
    </location>
</feature>